<protein>
    <submittedName>
        <fullName evidence="2">Uncharacterized protein</fullName>
    </submittedName>
</protein>
<name>A0A8X6LBX6_TRICU</name>
<feature type="region of interest" description="Disordered" evidence="1">
    <location>
        <begin position="35"/>
        <end position="54"/>
    </location>
</feature>
<comment type="caution">
    <text evidence="2">The sequence shown here is derived from an EMBL/GenBank/DDBJ whole genome shotgun (WGS) entry which is preliminary data.</text>
</comment>
<accession>A0A8X6LBX6</accession>
<dbReference type="Proteomes" id="UP000887116">
    <property type="component" value="Unassembled WGS sequence"/>
</dbReference>
<gene>
    <name evidence="2" type="ORF">TNCT_392131</name>
</gene>
<evidence type="ECO:0000313" key="3">
    <source>
        <dbReference type="Proteomes" id="UP000887116"/>
    </source>
</evidence>
<organism evidence="2 3">
    <name type="scientific">Trichonephila clavata</name>
    <name type="common">Joro spider</name>
    <name type="synonym">Nephila clavata</name>
    <dbReference type="NCBI Taxonomy" id="2740835"/>
    <lineage>
        <taxon>Eukaryota</taxon>
        <taxon>Metazoa</taxon>
        <taxon>Ecdysozoa</taxon>
        <taxon>Arthropoda</taxon>
        <taxon>Chelicerata</taxon>
        <taxon>Arachnida</taxon>
        <taxon>Araneae</taxon>
        <taxon>Araneomorphae</taxon>
        <taxon>Entelegynae</taxon>
        <taxon>Araneoidea</taxon>
        <taxon>Nephilidae</taxon>
        <taxon>Trichonephila</taxon>
    </lineage>
</organism>
<reference evidence="2" key="1">
    <citation type="submission" date="2020-07" db="EMBL/GenBank/DDBJ databases">
        <title>Multicomponent nature underlies the extraordinary mechanical properties of spider dragline silk.</title>
        <authorList>
            <person name="Kono N."/>
            <person name="Nakamura H."/>
            <person name="Mori M."/>
            <person name="Yoshida Y."/>
            <person name="Ohtoshi R."/>
            <person name="Malay A.D."/>
            <person name="Moran D.A.P."/>
            <person name="Tomita M."/>
            <person name="Numata K."/>
            <person name="Arakawa K."/>
        </authorList>
    </citation>
    <scope>NUCLEOTIDE SEQUENCE</scope>
</reference>
<proteinExistence type="predicted"/>
<keyword evidence="3" id="KW-1185">Reference proteome</keyword>
<dbReference type="AlphaFoldDB" id="A0A8X6LBX6"/>
<evidence type="ECO:0000313" key="2">
    <source>
        <dbReference type="EMBL" id="GFR02907.1"/>
    </source>
</evidence>
<dbReference type="EMBL" id="BMAO01035312">
    <property type="protein sequence ID" value="GFR02907.1"/>
    <property type="molecule type" value="Genomic_DNA"/>
</dbReference>
<evidence type="ECO:0000256" key="1">
    <source>
        <dbReference type="SAM" id="MobiDB-lite"/>
    </source>
</evidence>
<sequence>MQRISNSFLAIKTSILQRKRKHTWHTARLECRRASNMMGQGTLRKGKGPCKGTGFPYGGEGPVKAEAGPSQGSFYLTGVDGFSTPATCTTQERKTGTRFQRLRFLAKSEV</sequence>